<name>A0A3G9GBB5_9NEIS</name>
<evidence type="ECO:0000256" key="2">
    <source>
        <dbReference type="ARBA" id="ARBA00022801"/>
    </source>
</evidence>
<dbReference type="Gene3D" id="3.10.129.10">
    <property type="entry name" value="Hotdog Thioesterase"/>
    <property type="match status" value="1"/>
</dbReference>
<feature type="domain" description="HotDog ACOT-type" evidence="4">
    <location>
        <begin position="47"/>
        <end position="159"/>
    </location>
</feature>
<evidence type="ECO:0000256" key="3">
    <source>
        <dbReference type="PROSITE-ProRule" id="PRU01106"/>
    </source>
</evidence>
<reference evidence="6" key="3">
    <citation type="journal article" date="2017" name="Plant Physiol. Biochem.">
        <title>Differential oxidative and antioxidative response of duckweed Lemna minor toward plant growth promoting/inhibiting bacteria.</title>
        <authorList>
            <person name="Ishizawa H."/>
            <person name="Kuroda M."/>
            <person name="Morikawa M."/>
            <person name="Ike M."/>
        </authorList>
    </citation>
    <scope>NUCLEOTIDE SEQUENCE [LARGE SCALE GENOMIC DNA]</scope>
    <source>
        <strain evidence="6">H3</strain>
    </source>
</reference>
<dbReference type="Pfam" id="PF03061">
    <property type="entry name" value="4HBT"/>
    <property type="match status" value="1"/>
</dbReference>
<dbReference type="FunFam" id="3.10.129.10:FF:000034">
    <property type="entry name" value="Acyl-CoA thioester hydrolase"/>
    <property type="match status" value="1"/>
</dbReference>
<dbReference type="PANTHER" id="PTHR11049">
    <property type="entry name" value="ACYL COENZYME A THIOESTER HYDROLASE"/>
    <property type="match status" value="1"/>
</dbReference>
<organism evidence="5 6">
    <name type="scientific">Aquitalea magnusonii</name>
    <dbReference type="NCBI Taxonomy" id="332411"/>
    <lineage>
        <taxon>Bacteria</taxon>
        <taxon>Pseudomonadati</taxon>
        <taxon>Pseudomonadota</taxon>
        <taxon>Betaproteobacteria</taxon>
        <taxon>Neisseriales</taxon>
        <taxon>Chromobacteriaceae</taxon>
        <taxon>Aquitalea</taxon>
    </lineage>
</organism>
<dbReference type="AlphaFoldDB" id="A0A3G9GBB5"/>
<keyword evidence="6" id="KW-1185">Reference proteome</keyword>
<evidence type="ECO:0000313" key="5">
    <source>
        <dbReference type="EMBL" id="BBF84039.1"/>
    </source>
</evidence>
<accession>A0A3G9GBB5</accession>
<dbReference type="InterPro" id="IPR029069">
    <property type="entry name" value="HotDog_dom_sf"/>
</dbReference>
<reference evidence="5 6" key="2">
    <citation type="journal article" date="2017" name="Genome Announc.">
        <title>Draft genome sequence of Aquitalea magnusonii strain H3, a plant growth-promoting bacterium of duckweed Lemna minor.</title>
        <authorList>
            <person name="Ishizawa H."/>
            <person name="Kuroda M."/>
            <person name="Ike M."/>
        </authorList>
    </citation>
    <scope>NUCLEOTIDE SEQUENCE [LARGE SCALE GENOMIC DNA]</scope>
    <source>
        <strain evidence="5 6">H3</strain>
    </source>
</reference>
<dbReference type="Proteomes" id="UP000198290">
    <property type="component" value="Chromosome"/>
</dbReference>
<protein>
    <submittedName>
        <fullName evidence="5">Cytosolic long-chain acyl-CoA thioester hydrolase family protein</fullName>
    </submittedName>
</protein>
<dbReference type="GO" id="GO:0006637">
    <property type="term" value="P:acyl-CoA metabolic process"/>
    <property type="evidence" value="ECO:0007669"/>
    <property type="project" value="TreeGrafter"/>
</dbReference>
<gene>
    <name evidence="5" type="ORF">DLM_0367</name>
</gene>
<dbReference type="EMBL" id="AP018823">
    <property type="protein sequence ID" value="BBF84039.1"/>
    <property type="molecule type" value="Genomic_DNA"/>
</dbReference>
<keyword evidence="2 3" id="KW-0378">Hydrolase</keyword>
<dbReference type="PROSITE" id="PS51770">
    <property type="entry name" value="HOTDOG_ACOT"/>
    <property type="match status" value="1"/>
</dbReference>
<dbReference type="STRING" id="332411.VI06_04830"/>
<evidence type="ECO:0000256" key="1">
    <source>
        <dbReference type="ARBA" id="ARBA00010458"/>
    </source>
</evidence>
<dbReference type="InterPro" id="IPR006683">
    <property type="entry name" value="Thioestr_dom"/>
</dbReference>
<dbReference type="InterPro" id="IPR033120">
    <property type="entry name" value="HOTDOG_ACOT"/>
</dbReference>
<sequence length="199" mass="21967">MLSLSMGDGLTAYSGKTAGGRCGRMTASVMMNSQESKTMQQQVSQENQRELVMSVLMMPDMANFSGNVHGGVLLKLLDQVAYACASRYAGCYVVTLSVDQVLFKQPIHVGELVTFMASVNHVGRTSMEIGIKVVAEDIQQRSVRHTNSCYFTMVAFENGKAVAVPPLSLETDEQKKRFRDAEIRKKLRMEAQQKTSDPC</sequence>
<comment type="similarity">
    <text evidence="1">Belongs to the acyl coenzyme A hydrolase family.</text>
</comment>
<reference evidence="6" key="1">
    <citation type="journal article" date="2017" name="Biotechnol. Biofuels">
        <title>Evaluation of environmental bacterial communities as a factor affecting the growth of duckweed Lemna minor.</title>
        <authorList>
            <person name="Ishizawa H."/>
            <person name="Kuroda M."/>
            <person name="Morikawa M."/>
            <person name="Ike M."/>
        </authorList>
    </citation>
    <scope>NUCLEOTIDE SEQUENCE [LARGE SCALE GENOMIC DNA]</scope>
    <source>
        <strain evidence="6">H3</strain>
    </source>
</reference>
<proteinExistence type="inferred from homology"/>
<dbReference type="SUPFAM" id="SSF54637">
    <property type="entry name" value="Thioesterase/thiol ester dehydrase-isomerase"/>
    <property type="match status" value="1"/>
</dbReference>
<dbReference type="GO" id="GO:0052816">
    <property type="term" value="F:long-chain fatty acyl-CoA hydrolase activity"/>
    <property type="evidence" value="ECO:0007669"/>
    <property type="project" value="TreeGrafter"/>
</dbReference>
<dbReference type="CDD" id="cd03442">
    <property type="entry name" value="BFIT_BACH"/>
    <property type="match status" value="1"/>
</dbReference>
<dbReference type="PANTHER" id="PTHR11049:SF16">
    <property type="entry name" value="PROTEIN VDLD"/>
    <property type="match status" value="1"/>
</dbReference>
<evidence type="ECO:0000259" key="4">
    <source>
        <dbReference type="PROSITE" id="PS51770"/>
    </source>
</evidence>
<dbReference type="GO" id="GO:0005829">
    <property type="term" value="C:cytosol"/>
    <property type="evidence" value="ECO:0007669"/>
    <property type="project" value="TreeGrafter"/>
</dbReference>
<dbReference type="KEGG" id="amah:DLM_0367"/>
<dbReference type="InterPro" id="IPR040170">
    <property type="entry name" value="Cytosol_ACT"/>
</dbReference>
<evidence type="ECO:0000313" key="6">
    <source>
        <dbReference type="Proteomes" id="UP000198290"/>
    </source>
</evidence>